<keyword evidence="1" id="KW-0472">Membrane</keyword>
<proteinExistence type="predicted"/>
<feature type="transmembrane region" description="Helical" evidence="1">
    <location>
        <begin position="12"/>
        <end position="30"/>
    </location>
</feature>
<protein>
    <submittedName>
        <fullName evidence="2">Uncharacterized protein</fullName>
    </submittedName>
</protein>
<evidence type="ECO:0000256" key="1">
    <source>
        <dbReference type="SAM" id="Phobius"/>
    </source>
</evidence>
<name>A0ABV4S6Q4_9FUSO</name>
<dbReference type="RefSeq" id="WP_372582516.1">
    <property type="nucleotide sequence ID" value="NZ_JBGORW010000003.1"/>
</dbReference>
<sequence length="137" mass="16406">MRKIVIDKRKSVMLVMTCIIFMMTYSSLAGTPTFSRKLSIFVDENNLSHEDIYDLIVKINQFKSRDNKQLAQELKKIGKRKEKEKQNNDLFLSLEKNQDIIFSRDGNWQKIDKISKNNHNIYVFFMKRNENNLRIRE</sequence>
<gene>
    <name evidence="2" type="ORF">ACEG17_03140</name>
</gene>
<keyword evidence="1" id="KW-0812">Transmembrane</keyword>
<comment type="caution">
    <text evidence="2">The sequence shown here is derived from an EMBL/GenBank/DDBJ whole genome shotgun (WGS) entry which is preliminary data.</text>
</comment>
<reference evidence="2 3" key="1">
    <citation type="submission" date="2024-07" db="EMBL/GenBank/DDBJ databases">
        <authorList>
            <person name="Li X.-J."/>
            <person name="Wang X."/>
        </authorList>
    </citation>
    <scope>NUCLEOTIDE SEQUENCE [LARGE SCALE GENOMIC DNA]</scope>
    <source>
        <strain evidence="2 3">DSM 23441</strain>
    </source>
</reference>
<organism evidence="2 3">
    <name type="scientific">Leptotrichia hongkongensis</name>
    <dbReference type="NCBI Taxonomy" id="554406"/>
    <lineage>
        <taxon>Bacteria</taxon>
        <taxon>Fusobacteriati</taxon>
        <taxon>Fusobacteriota</taxon>
        <taxon>Fusobacteriia</taxon>
        <taxon>Fusobacteriales</taxon>
        <taxon>Leptotrichiaceae</taxon>
        <taxon>Leptotrichia</taxon>
    </lineage>
</organism>
<evidence type="ECO:0000313" key="2">
    <source>
        <dbReference type="EMBL" id="MFA3799179.1"/>
    </source>
</evidence>
<keyword evidence="3" id="KW-1185">Reference proteome</keyword>
<keyword evidence="1" id="KW-1133">Transmembrane helix</keyword>
<dbReference type="EMBL" id="JBGORW010000003">
    <property type="protein sequence ID" value="MFA3799179.1"/>
    <property type="molecule type" value="Genomic_DNA"/>
</dbReference>
<evidence type="ECO:0000313" key="3">
    <source>
        <dbReference type="Proteomes" id="UP001571581"/>
    </source>
</evidence>
<dbReference type="Proteomes" id="UP001571581">
    <property type="component" value="Unassembled WGS sequence"/>
</dbReference>
<accession>A0ABV4S6Q4</accession>